<keyword evidence="1" id="KW-0732">Signal</keyword>
<accession>A0A2J6WRS5</accession>
<evidence type="ECO:0000313" key="2">
    <source>
        <dbReference type="EMBL" id="PMP73076.1"/>
    </source>
</evidence>
<gene>
    <name evidence="2" type="ORF">C0184_16605</name>
</gene>
<feature type="signal peptide" evidence="1">
    <location>
        <begin position="1"/>
        <end position="25"/>
    </location>
</feature>
<evidence type="ECO:0000256" key="1">
    <source>
        <dbReference type="SAM" id="SignalP"/>
    </source>
</evidence>
<proteinExistence type="predicted"/>
<evidence type="ECO:0000313" key="3">
    <source>
        <dbReference type="Proteomes" id="UP000243376"/>
    </source>
</evidence>
<comment type="caution">
    <text evidence="2">The sequence shown here is derived from an EMBL/GenBank/DDBJ whole genome shotgun (WGS) entry which is preliminary data.</text>
</comment>
<sequence>MLRRLALCFLCVVINLTGCSRRSSADLPPIVTATPTVAPVFQERPTASPFVPPPTRTLLPTRPLVTATTVGDDDRSQLQVDPVYRDALSTGWSIANSALLTSVTLTETQVVALGRYAIAVTPSESTGILFFTITPESGIELRRDRVAALRLRLSGGNLPIANDAMTIAVVGSNRFSYWTPNDDSVTLSGRVTNSTEPLFPETRLYFLGLNRAIAPGEWAEIYVWLDDLIYEPEYTYVTGFYLKTSNDLVPQYYVDQIEWLVRAESSSNP</sequence>
<reference evidence="2 3" key="1">
    <citation type="submission" date="2018-01" db="EMBL/GenBank/DDBJ databases">
        <title>Metagenomic assembled genomes from two thermal pools in the Uzon Caldera, Kamchatka, Russia.</title>
        <authorList>
            <person name="Wilkins L."/>
            <person name="Ettinger C."/>
        </authorList>
    </citation>
    <scope>NUCLEOTIDE SEQUENCE [LARGE SCALE GENOMIC DNA]</scope>
    <source>
        <strain evidence="2">ZAV-02</strain>
    </source>
</reference>
<name>A0A2J6WRS5_9CHLR</name>
<protein>
    <submittedName>
        <fullName evidence="2">Uncharacterized protein</fullName>
    </submittedName>
</protein>
<feature type="chain" id="PRO_5014425511" evidence="1">
    <location>
        <begin position="26"/>
        <end position="269"/>
    </location>
</feature>
<organism evidence="2 3">
    <name type="scientific">Chloroflexus aggregans</name>
    <dbReference type="NCBI Taxonomy" id="152260"/>
    <lineage>
        <taxon>Bacteria</taxon>
        <taxon>Bacillati</taxon>
        <taxon>Chloroflexota</taxon>
        <taxon>Chloroflexia</taxon>
        <taxon>Chloroflexales</taxon>
        <taxon>Chloroflexineae</taxon>
        <taxon>Chloroflexaceae</taxon>
        <taxon>Chloroflexus</taxon>
    </lineage>
</organism>
<dbReference type="EMBL" id="PNIQ01001116">
    <property type="protein sequence ID" value="PMP73076.1"/>
    <property type="molecule type" value="Genomic_DNA"/>
</dbReference>
<dbReference type="AlphaFoldDB" id="A0A2J6WRS5"/>
<dbReference type="Proteomes" id="UP000243376">
    <property type="component" value="Unassembled WGS sequence"/>
</dbReference>